<keyword evidence="12" id="KW-1185">Reference proteome</keyword>
<dbReference type="PRINTS" id="PR00111">
    <property type="entry name" value="ABHYDROLASE"/>
</dbReference>
<organism evidence="11 12">
    <name type="scientific">Argiope bruennichi</name>
    <name type="common">Wasp spider</name>
    <name type="synonym">Aranea bruennichi</name>
    <dbReference type="NCBI Taxonomy" id="94029"/>
    <lineage>
        <taxon>Eukaryota</taxon>
        <taxon>Metazoa</taxon>
        <taxon>Ecdysozoa</taxon>
        <taxon>Arthropoda</taxon>
        <taxon>Chelicerata</taxon>
        <taxon>Arachnida</taxon>
        <taxon>Araneae</taxon>
        <taxon>Araneomorphae</taxon>
        <taxon>Entelegynae</taxon>
        <taxon>Araneoidea</taxon>
        <taxon>Araneidae</taxon>
        <taxon>Argiope</taxon>
    </lineage>
</organism>
<comment type="similarity">
    <text evidence="3">Belongs to the AB hydrolase superfamily.</text>
</comment>
<keyword evidence="6" id="KW-0496">Mitochondrion</keyword>
<dbReference type="FunFam" id="3.30.420.80:FF:000005">
    <property type="entry name" value="39S ribosomal protein L18, mitochondrial"/>
    <property type="match status" value="1"/>
</dbReference>
<name>A0A8T0E988_ARGBR</name>
<dbReference type="CDD" id="cd00432">
    <property type="entry name" value="Ribosomal_L18_L5e"/>
    <property type="match status" value="1"/>
</dbReference>
<dbReference type="PANTHER" id="PTHR43798">
    <property type="entry name" value="MONOACYLGLYCEROL LIPASE"/>
    <property type="match status" value="1"/>
</dbReference>
<dbReference type="Proteomes" id="UP000807504">
    <property type="component" value="Unassembled WGS sequence"/>
</dbReference>
<proteinExistence type="inferred from homology"/>
<evidence type="ECO:0000256" key="4">
    <source>
        <dbReference type="ARBA" id="ARBA00022801"/>
    </source>
</evidence>
<dbReference type="Pfam" id="PF00561">
    <property type="entry name" value="Abhydrolase_1"/>
    <property type="match status" value="1"/>
</dbReference>
<dbReference type="EMBL" id="JABXBU010002230">
    <property type="protein sequence ID" value="KAF8767988.1"/>
    <property type="molecule type" value="Genomic_DNA"/>
</dbReference>
<reference evidence="11" key="2">
    <citation type="submission" date="2020-06" db="EMBL/GenBank/DDBJ databases">
        <authorList>
            <person name="Sheffer M."/>
        </authorList>
    </citation>
    <scope>NUCLEOTIDE SEQUENCE</scope>
</reference>
<dbReference type="InterPro" id="IPR036967">
    <property type="entry name" value="Ribosomal_uS11_sf"/>
</dbReference>
<dbReference type="GO" id="GO:1990904">
    <property type="term" value="C:ribonucleoprotein complex"/>
    <property type="evidence" value="ECO:0007669"/>
    <property type="project" value="UniProtKB-KW"/>
</dbReference>
<evidence type="ECO:0000256" key="6">
    <source>
        <dbReference type="ARBA" id="ARBA00023128"/>
    </source>
</evidence>
<evidence type="ECO:0000313" key="12">
    <source>
        <dbReference type="Proteomes" id="UP000807504"/>
    </source>
</evidence>
<accession>A0A8T0E988</accession>
<keyword evidence="7" id="KW-0687">Ribonucleoprotein</keyword>
<dbReference type="GO" id="GO:0006412">
    <property type="term" value="P:translation"/>
    <property type="evidence" value="ECO:0007669"/>
    <property type="project" value="InterPro"/>
</dbReference>
<comment type="caution">
    <text evidence="11">The sequence shown here is derived from an EMBL/GenBank/DDBJ whole genome shotgun (WGS) entry which is preliminary data.</text>
</comment>
<evidence type="ECO:0000313" key="11">
    <source>
        <dbReference type="EMBL" id="KAF8767988.1"/>
    </source>
</evidence>
<protein>
    <recommendedName>
        <fullName evidence="8">Large ribosomal subunit protein uL18m</fullName>
    </recommendedName>
    <alternativeName>
        <fullName evidence="9">39S ribosomal protein L18, mitochondrial</fullName>
    </alternativeName>
</protein>
<keyword evidence="4 11" id="KW-0378">Hydrolase</keyword>
<evidence type="ECO:0000256" key="9">
    <source>
        <dbReference type="ARBA" id="ARBA00082661"/>
    </source>
</evidence>
<dbReference type="Gene3D" id="3.40.50.1820">
    <property type="entry name" value="alpha/beta hydrolase"/>
    <property type="match status" value="1"/>
</dbReference>
<reference evidence="11" key="1">
    <citation type="journal article" date="2020" name="bioRxiv">
        <title>Chromosome-level reference genome of the European wasp spider Argiope bruennichi: a resource for studies on range expansion and evolutionary adaptation.</title>
        <authorList>
            <person name="Sheffer M.M."/>
            <person name="Hoppe A."/>
            <person name="Krehenwinkel H."/>
            <person name="Uhl G."/>
            <person name="Kuss A.W."/>
            <person name="Jensen L."/>
            <person name="Jensen C."/>
            <person name="Gillespie R.G."/>
            <person name="Hoff K.J."/>
            <person name="Prost S."/>
        </authorList>
    </citation>
    <scope>NUCLEOTIDE SEQUENCE</scope>
</reference>
<gene>
    <name evidence="11" type="ORF">HNY73_020855</name>
</gene>
<keyword evidence="5" id="KW-0689">Ribosomal protein</keyword>
<dbReference type="InterPro" id="IPR000073">
    <property type="entry name" value="AB_hydrolase_1"/>
</dbReference>
<sequence length="466" mass="53452">MSKWSHPQEIRIPNSYGYIAAKTWGKEHHEPVIALHGWQDNAGTFDRLIPLLSQDLYIVAIDAPGHGFSSHMPPGTFYQYLQNLVEIKRIIDYMKWDTVSFIGHSLGGQIAILFSSIFPDKVKNVVLLDIIKPTSYKIEELAEYTRRSVENLLQFEKKLTKEAPVYSLEEAHQRLMAGLYNQVTAEGADILLKRGCLPSKCGKGVVFCRDIRLQVSTSMQPISHDSLKGYLQNVQCNLLIILGKDTPNVFRSRSPEVLDEFINSYKKTCRYFKLIEIDGNHFVHLNNPERVAPLIDAFFEENLKFIDPENTFKIDNPLSENDRFNNECINRNPRNLEQMLLEIKPNGFPLDAPDRVFWNKLHFERSGKHTAAKVVHNSGRTIVSASTQEWAIRKHLKSTIDKTAVYNIARILAQRCLESGIYFVSKEFSAHELQTNKVQLLLKTLEENGLKTEELSAIRPKDEHYL</sequence>
<dbReference type="GO" id="GO:0016787">
    <property type="term" value="F:hydrolase activity"/>
    <property type="evidence" value="ECO:0007669"/>
    <property type="project" value="UniProtKB-KW"/>
</dbReference>
<dbReference type="SUPFAM" id="SSF53137">
    <property type="entry name" value="Translational machinery components"/>
    <property type="match status" value="1"/>
</dbReference>
<evidence type="ECO:0000256" key="3">
    <source>
        <dbReference type="ARBA" id="ARBA00008645"/>
    </source>
</evidence>
<dbReference type="AlphaFoldDB" id="A0A8T0E988"/>
<comment type="similarity">
    <text evidence="2">Belongs to the universal ribosomal protein uL18 family.</text>
</comment>
<dbReference type="GO" id="GO:0005840">
    <property type="term" value="C:ribosome"/>
    <property type="evidence" value="ECO:0007669"/>
    <property type="project" value="UniProtKB-KW"/>
</dbReference>
<evidence type="ECO:0000256" key="8">
    <source>
        <dbReference type="ARBA" id="ARBA00069051"/>
    </source>
</evidence>
<dbReference type="GO" id="GO:0005743">
    <property type="term" value="C:mitochondrial inner membrane"/>
    <property type="evidence" value="ECO:0007669"/>
    <property type="project" value="UniProtKB-ARBA"/>
</dbReference>
<evidence type="ECO:0000256" key="2">
    <source>
        <dbReference type="ARBA" id="ARBA00007116"/>
    </source>
</evidence>
<dbReference type="SUPFAM" id="SSF53474">
    <property type="entry name" value="alpha/beta-Hydrolases"/>
    <property type="match status" value="1"/>
</dbReference>
<dbReference type="PANTHER" id="PTHR43798:SF14">
    <property type="entry name" value="SERINE HYDROLASE-LIKE PROTEIN DDB_G0286239"/>
    <property type="match status" value="1"/>
</dbReference>
<dbReference type="GO" id="GO:0003735">
    <property type="term" value="F:structural constituent of ribosome"/>
    <property type="evidence" value="ECO:0007669"/>
    <property type="project" value="InterPro"/>
</dbReference>
<dbReference type="InterPro" id="IPR057268">
    <property type="entry name" value="Ribosomal_L18"/>
</dbReference>
<dbReference type="InterPro" id="IPR029058">
    <property type="entry name" value="AB_hydrolase_fold"/>
</dbReference>
<evidence type="ECO:0000256" key="1">
    <source>
        <dbReference type="ARBA" id="ARBA00004173"/>
    </source>
</evidence>
<feature type="domain" description="AB hydrolase-1" evidence="10">
    <location>
        <begin position="31"/>
        <end position="154"/>
    </location>
</feature>
<dbReference type="InterPro" id="IPR050266">
    <property type="entry name" value="AB_hydrolase_sf"/>
</dbReference>
<dbReference type="Gene3D" id="3.30.420.80">
    <property type="entry name" value="Ribosomal protein S11"/>
    <property type="match status" value="1"/>
</dbReference>
<evidence type="ECO:0000256" key="5">
    <source>
        <dbReference type="ARBA" id="ARBA00022980"/>
    </source>
</evidence>
<evidence type="ECO:0000256" key="7">
    <source>
        <dbReference type="ARBA" id="ARBA00023274"/>
    </source>
</evidence>
<comment type="subcellular location">
    <subcellularLocation>
        <location evidence="1">Mitochondrion</location>
    </subcellularLocation>
</comment>
<evidence type="ECO:0000259" key="10">
    <source>
        <dbReference type="Pfam" id="PF00561"/>
    </source>
</evidence>